<dbReference type="STRING" id="1858805.M5FPP8"/>
<evidence type="ECO:0000313" key="2">
    <source>
        <dbReference type="Proteomes" id="UP000030653"/>
    </source>
</evidence>
<sequence length="86" mass="10017">LNLPKIDAKYIMEHWHALTGKHLKTLAQCMPLVLWDLVEAEMLEVWVTIGLTGALLWQYNIEVKDIYLLSKIAHMHSVSALWEMEM</sequence>
<gene>
    <name evidence="1" type="ORF">DACRYDRAFT_59430</name>
</gene>
<dbReference type="GeneID" id="63690623"/>
<dbReference type="RefSeq" id="XP_040624121.1">
    <property type="nucleotide sequence ID" value="XM_040775561.1"/>
</dbReference>
<feature type="non-terminal residue" evidence="1">
    <location>
        <position position="1"/>
    </location>
</feature>
<proteinExistence type="predicted"/>
<keyword evidence="2" id="KW-1185">Reference proteome</keyword>
<name>M5FPP8_DACPD</name>
<dbReference type="EMBL" id="JH795878">
    <property type="protein sequence ID" value="EJT97223.1"/>
    <property type="molecule type" value="Genomic_DNA"/>
</dbReference>
<accession>M5FPP8</accession>
<organism evidence="1 2">
    <name type="scientific">Dacryopinax primogenitus (strain DJM 731)</name>
    <name type="common">Brown rot fungus</name>
    <dbReference type="NCBI Taxonomy" id="1858805"/>
    <lineage>
        <taxon>Eukaryota</taxon>
        <taxon>Fungi</taxon>
        <taxon>Dikarya</taxon>
        <taxon>Basidiomycota</taxon>
        <taxon>Agaricomycotina</taxon>
        <taxon>Dacrymycetes</taxon>
        <taxon>Dacrymycetales</taxon>
        <taxon>Dacrymycetaceae</taxon>
        <taxon>Dacryopinax</taxon>
    </lineage>
</organism>
<dbReference type="Proteomes" id="UP000030653">
    <property type="component" value="Unassembled WGS sequence"/>
</dbReference>
<evidence type="ECO:0000313" key="1">
    <source>
        <dbReference type="EMBL" id="EJT97223.1"/>
    </source>
</evidence>
<dbReference type="AlphaFoldDB" id="M5FPP8"/>
<protein>
    <submittedName>
        <fullName evidence="1">Uncharacterized protein</fullName>
    </submittedName>
</protein>
<dbReference type="OrthoDB" id="2506088at2759"/>
<reference evidence="1 2" key="1">
    <citation type="journal article" date="2012" name="Science">
        <title>The Paleozoic origin of enzymatic lignin decomposition reconstructed from 31 fungal genomes.</title>
        <authorList>
            <person name="Floudas D."/>
            <person name="Binder M."/>
            <person name="Riley R."/>
            <person name="Barry K."/>
            <person name="Blanchette R.A."/>
            <person name="Henrissat B."/>
            <person name="Martinez A.T."/>
            <person name="Otillar R."/>
            <person name="Spatafora J.W."/>
            <person name="Yadav J.S."/>
            <person name="Aerts A."/>
            <person name="Benoit I."/>
            <person name="Boyd A."/>
            <person name="Carlson A."/>
            <person name="Copeland A."/>
            <person name="Coutinho P.M."/>
            <person name="de Vries R.P."/>
            <person name="Ferreira P."/>
            <person name="Findley K."/>
            <person name="Foster B."/>
            <person name="Gaskell J."/>
            <person name="Glotzer D."/>
            <person name="Gorecki P."/>
            <person name="Heitman J."/>
            <person name="Hesse C."/>
            <person name="Hori C."/>
            <person name="Igarashi K."/>
            <person name="Jurgens J.A."/>
            <person name="Kallen N."/>
            <person name="Kersten P."/>
            <person name="Kohler A."/>
            <person name="Kuees U."/>
            <person name="Kumar T.K.A."/>
            <person name="Kuo A."/>
            <person name="LaButti K."/>
            <person name="Larrondo L.F."/>
            <person name="Lindquist E."/>
            <person name="Ling A."/>
            <person name="Lombard V."/>
            <person name="Lucas S."/>
            <person name="Lundell T."/>
            <person name="Martin R."/>
            <person name="McLaughlin D.J."/>
            <person name="Morgenstern I."/>
            <person name="Morin E."/>
            <person name="Murat C."/>
            <person name="Nagy L.G."/>
            <person name="Nolan M."/>
            <person name="Ohm R.A."/>
            <person name="Patyshakuliyeva A."/>
            <person name="Rokas A."/>
            <person name="Ruiz-Duenas F.J."/>
            <person name="Sabat G."/>
            <person name="Salamov A."/>
            <person name="Samejima M."/>
            <person name="Schmutz J."/>
            <person name="Slot J.C."/>
            <person name="St John F."/>
            <person name="Stenlid J."/>
            <person name="Sun H."/>
            <person name="Sun S."/>
            <person name="Syed K."/>
            <person name="Tsang A."/>
            <person name="Wiebenga A."/>
            <person name="Young D."/>
            <person name="Pisabarro A."/>
            <person name="Eastwood D.C."/>
            <person name="Martin F."/>
            <person name="Cullen D."/>
            <person name="Grigoriev I.V."/>
            <person name="Hibbett D.S."/>
        </authorList>
    </citation>
    <scope>NUCLEOTIDE SEQUENCE [LARGE SCALE GENOMIC DNA]</scope>
    <source>
        <strain evidence="1 2">DJM-731 SS1</strain>
    </source>
</reference>
<dbReference type="HOGENOM" id="CLU_2503834_0_0_1"/>